<keyword evidence="1" id="KW-0812">Transmembrane</keyword>
<name>A0A1H9ED01_9PSEU</name>
<protein>
    <submittedName>
        <fullName evidence="2">Uncharacterized protein</fullName>
    </submittedName>
</protein>
<evidence type="ECO:0000313" key="3">
    <source>
        <dbReference type="Proteomes" id="UP000199352"/>
    </source>
</evidence>
<dbReference type="Proteomes" id="UP000199352">
    <property type="component" value="Unassembled WGS sequence"/>
</dbReference>
<keyword evidence="1" id="KW-1133">Transmembrane helix</keyword>
<keyword evidence="1" id="KW-0472">Membrane</keyword>
<dbReference type="AlphaFoldDB" id="A0A1H9ED01"/>
<dbReference type="RefSeq" id="WP_143116004.1">
    <property type="nucleotide sequence ID" value="NZ_FOFR01000002.1"/>
</dbReference>
<evidence type="ECO:0000256" key="1">
    <source>
        <dbReference type="SAM" id="Phobius"/>
    </source>
</evidence>
<dbReference type="EMBL" id="FOFR01000002">
    <property type="protein sequence ID" value="SEQ23422.1"/>
    <property type="molecule type" value="Genomic_DNA"/>
</dbReference>
<feature type="transmembrane region" description="Helical" evidence="1">
    <location>
        <begin position="109"/>
        <end position="131"/>
    </location>
</feature>
<reference evidence="3" key="1">
    <citation type="submission" date="2016-10" db="EMBL/GenBank/DDBJ databases">
        <authorList>
            <person name="Varghese N."/>
            <person name="Submissions S."/>
        </authorList>
    </citation>
    <scope>NUCLEOTIDE SEQUENCE [LARGE SCALE GENOMIC DNA]</scope>
    <source>
        <strain evidence="3">CGMCC 4.3525</strain>
    </source>
</reference>
<organism evidence="2 3">
    <name type="scientific">Lentzea xinjiangensis</name>
    <dbReference type="NCBI Taxonomy" id="402600"/>
    <lineage>
        <taxon>Bacteria</taxon>
        <taxon>Bacillati</taxon>
        <taxon>Actinomycetota</taxon>
        <taxon>Actinomycetes</taxon>
        <taxon>Pseudonocardiales</taxon>
        <taxon>Pseudonocardiaceae</taxon>
        <taxon>Lentzea</taxon>
    </lineage>
</organism>
<dbReference type="OrthoDB" id="3699502at2"/>
<feature type="transmembrane region" description="Helical" evidence="1">
    <location>
        <begin position="43"/>
        <end position="64"/>
    </location>
</feature>
<accession>A0A1H9ED01</accession>
<keyword evidence="3" id="KW-1185">Reference proteome</keyword>
<feature type="transmembrane region" description="Helical" evidence="1">
    <location>
        <begin position="76"/>
        <end position="97"/>
    </location>
</feature>
<evidence type="ECO:0000313" key="2">
    <source>
        <dbReference type="EMBL" id="SEQ23422.1"/>
    </source>
</evidence>
<gene>
    <name evidence="2" type="ORF">SAMN05216188_102497</name>
</gene>
<proteinExistence type="predicted"/>
<sequence length="145" mass="15472">MRVVVGIVAGAVAGTGFYLTTDLFTRYCRTRPIGWTCHQAASALHWPSFLAWAVVAGLAIFEGFRLARQSRGWRATALGTVLWSVLSVLLLAVLVIAEVDAARWPGTTGWWEVGMVVVPAVAAYAIAAQCVGRAREPGRSPDGSS</sequence>
<dbReference type="STRING" id="402600.SAMN05216188_102497"/>